<dbReference type="RefSeq" id="WP_329579958.1">
    <property type="nucleotide sequence ID" value="NZ_BAAAMV010000002.1"/>
</dbReference>
<dbReference type="EMBL" id="JBFARM010000002">
    <property type="protein sequence ID" value="MEV4284947.1"/>
    <property type="molecule type" value="Genomic_DNA"/>
</dbReference>
<evidence type="ECO:0000313" key="2">
    <source>
        <dbReference type="Proteomes" id="UP001552427"/>
    </source>
</evidence>
<evidence type="ECO:0000313" key="1">
    <source>
        <dbReference type="EMBL" id="MEV4284947.1"/>
    </source>
</evidence>
<keyword evidence="2" id="KW-1185">Reference proteome</keyword>
<comment type="caution">
    <text evidence="1">The sequence shown here is derived from an EMBL/GenBank/DDBJ whole genome shotgun (WGS) entry which is preliminary data.</text>
</comment>
<dbReference type="Proteomes" id="UP001552427">
    <property type="component" value="Unassembled WGS sequence"/>
</dbReference>
<gene>
    <name evidence="1" type="ORF">AB0K40_05540</name>
</gene>
<reference evidence="1 2" key="1">
    <citation type="submission" date="2024-06" db="EMBL/GenBank/DDBJ databases">
        <title>The Natural Products Discovery Center: Release of the First 8490 Sequenced Strains for Exploring Actinobacteria Biosynthetic Diversity.</title>
        <authorList>
            <person name="Kalkreuter E."/>
            <person name="Kautsar S.A."/>
            <person name="Yang D."/>
            <person name="Bader C.D."/>
            <person name="Teijaro C.N."/>
            <person name="Fluegel L."/>
            <person name="Davis C.M."/>
            <person name="Simpson J.R."/>
            <person name="Lauterbach L."/>
            <person name="Steele A.D."/>
            <person name="Gui C."/>
            <person name="Meng S."/>
            <person name="Li G."/>
            <person name="Viehrig K."/>
            <person name="Ye F."/>
            <person name="Su P."/>
            <person name="Kiefer A.F."/>
            <person name="Nichols A."/>
            <person name="Cepeda A.J."/>
            <person name="Yan W."/>
            <person name="Fan B."/>
            <person name="Jiang Y."/>
            <person name="Adhikari A."/>
            <person name="Zheng C.-J."/>
            <person name="Schuster L."/>
            <person name="Cowan T.M."/>
            <person name="Smanski M.J."/>
            <person name="Chevrette M.G."/>
            <person name="De Carvalho L.P.S."/>
            <person name="Shen B."/>
        </authorList>
    </citation>
    <scope>NUCLEOTIDE SEQUENCE [LARGE SCALE GENOMIC DNA]</scope>
    <source>
        <strain evidence="1 2">NPDC049574</strain>
    </source>
</reference>
<accession>A0ABV3GXF0</accession>
<name>A0ABV3GXF0_9ACTN</name>
<dbReference type="Pfam" id="PF19409">
    <property type="entry name" value="Thiopep_pre"/>
    <property type="match status" value="1"/>
</dbReference>
<proteinExistence type="predicted"/>
<organism evidence="1 2">
    <name type="scientific">Nonomuraea bangladeshensis</name>
    <dbReference type="NCBI Taxonomy" id="404385"/>
    <lineage>
        <taxon>Bacteria</taxon>
        <taxon>Bacillati</taxon>
        <taxon>Actinomycetota</taxon>
        <taxon>Actinomycetes</taxon>
        <taxon>Streptosporangiales</taxon>
        <taxon>Streptosporangiaceae</taxon>
        <taxon>Nonomuraea</taxon>
    </lineage>
</organism>
<dbReference type="NCBIfam" id="NF033400">
    <property type="entry name" value="thiazolyl_B"/>
    <property type="match status" value="1"/>
</dbReference>
<protein>
    <submittedName>
        <fullName evidence="1">Thiazolylpeptide-type bacteriocin</fullName>
    </submittedName>
</protein>
<sequence length="53" mass="5502">MPSFAFQVDELALEELSVTAMRDSVALPETGASGISCSNLSMSCSSCCSIDPI</sequence>